<proteinExistence type="predicted"/>
<protein>
    <submittedName>
        <fullName evidence="2">Uncharacterized protein</fullName>
    </submittedName>
</protein>
<organism evidence="2 3">
    <name type="scientific">Salarias fasciatus</name>
    <name type="common">Jewelled blenny</name>
    <name type="synonym">Blennius fasciatus</name>
    <dbReference type="NCBI Taxonomy" id="181472"/>
    <lineage>
        <taxon>Eukaryota</taxon>
        <taxon>Metazoa</taxon>
        <taxon>Chordata</taxon>
        <taxon>Craniata</taxon>
        <taxon>Vertebrata</taxon>
        <taxon>Euteleostomi</taxon>
        <taxon>Actinopterygii</taxon>
        <taxon>Neopterygii</taxon>
        <taxon>Teleostei</taxon>
        <taxon>Neoteleostei</taxon>
        <taxon>Acanthomorphata</taxon>
        <taxon>Ovalentaria</taxon>
        <taxon>Blenniimorphae</taxon>
        <taxon>Blenniiformes</taxon>
        <taxon>Blennioidei</taxon>
        <taxon>Blenniidae</taxon>
        <taxon>Salariinae</taxon>
        <taxon>Salarias</taxon>
    </lineage>
</organism>
<dbReference type="AlphaFoldDB" id="A0A672IKG2"/>
<reference evidence="2" key="3">
    <citation type="submission" date="2025-09" db="UniProtKB">
        <authorList>
            <consortium name="Ensembl"/>
        </authorList>
    </citation>
    <scope>IDENTIFICATION</scope>
</reference>
<dbReference type="FunCoup" id="A0A672IKG2">
    <property type="interactions" value="2"/>
</dbReference>
<feature type="signal peptide" evidence="1">
    <location>
        <begin position="1"/>
        <end position="18"/>
    </location>
</feature>
<feature type="chain" id="PRO_5025346761" evidence="1">
    <location>
        <begin position="19"/>
        <end position="117"/>
    </location>
</feature>
<evidence type="ECO:0000256" key="1">
    <source>
        <dbReference type="SAM" id="SignalP"/>
    </source>
</evidence>
<evidence type="ECO:0000313" key="3">
    <source>
        <dbReference type="Proteomes" id="UP000472267"/>
    </source>
</evidence>
<evidence type="ECO:0000313" key="2">
    <source>
        <dbReference type="Ensembl" id="ENSSFAP00005041599.1"/>
    </source>
</evidence>
<dbReference type="Ensembl" id="ENSSFAT00005043118.1">
    <property type="protein sequence ID" value="ENSSFAP00005041599.1"/>
    <property type="gene ID" value="ENSSFAG00005020665.1"/>
</dbReference>
<name>A0A672IKG2_SALFA</name>
<keyword evidence="1" id="KW-0732">Signal</keyword>
<sequence>SSVFLVWLCSACRDLVLGIHCPPPPCAAPAGAAVSVLRRRGSGDLVLEDPGLCWTLRDNEEQWQLLCNDRRSKFNFNPLLSLRFGKRYVYRRAAKRARTSKLEPLYLLAPDQGAPPT</sequence>
<accession>A0A672IKG2</accession>
<dbReference type="Proteomes" id="UP000472267">
    <property type="component" value="Chromosome 17"/>
</dbReference>
<keyword evidence="3" id="KW-1185">Reference proteome</keyword>
<reference evidence="2" key="1">
    <citation type="submission" date="2019-06" db="EMBL/GenBank/DDBJ databases">
        <authorList>
            <consortium name="Wellcome Sanger Institute Data Sharing"/>
        </authorList>
    </citation>
    <scope>NUCLEOTIDE SEQUENCE [LARGE SCALE GENOMIC DNA]</scope>
</reference>
<dbReference type="InParanoid" id="A0A672IKG2"/>
<dbReference type="OMA" id="FIYRRAM"/>
<reference evidence="2" key="2">
    <citation type="submission" date="2025-08" db="UniProtKB">
        <authorList>
            <consortium name="Ensembl"/>
        </authorList>
    </citation>
    <scope>IDENTIFICATION</scope>
</reference>